<dbReference type="EMBL" id="JAIFRP010004420">
    <property type="protein sequence ID" value="KAK2575382.1"/>
    <property type="molecule type" value="Genomic_DNA"/>
</dbReference>
<evidence type="ECO:0000313" key="2">
    <source>
        <dbReference type="EMBL" id="KAK2575382.1"/>
    </source>
</evidence>
<protein>
    <submittedName>
        <fullName evidence="2">Uncharacterized protein</fullName>
    </submittedName>
</protein>
<feature type="compositionally biased region" description="Polar residues" evidence="1">
    <location>
        <begin position="1000"/>
        <end position="1010"/>
    </location>
</feature>
<feature type="region of interest" description="Disordered" evidence="1">
    <location>
        <begin position="487"/>
        <end position="520"/>
    </location>
</feature>
<sequence>MTERSLPSRKIKRCKTALCKAASIPLSTEYGDRTLVKATAAESNGQPHVRSARWKEIRTAKNSVVSKLFKKEAESSENDDDDVELAESLGKNLESDGENYETYPTDRRLKEKSGKFVCYCQKEDCPGCRLAESKKGLVGSIRNKENVLGRDKFKKNRYHKLLPSDYAIPKIPLVRLPELYREIPYDSRRNRGNAKKMEVLPIVRGIPSNVHPLTVPFRVAYDPADSYVGDIGPVAQQYQQQLNNNYQQYMPLKQYAIASKSKSDIPRRPGNNVVGSRNNDDRFSTTTSYPKKNRNDDDLNSEEDFEDDSFDPNMQECIKLFGRKVCVLAASANCDKLNQMKGRGDSRFFIESNKNVGSARNYYESSSTEQSSAYYTDDYYDVTESDVTSEENINDHRISTEQSFGSYYDDYYDSTVPDVISETPEYVTIGTDNDRISSDDDYYDSNTPKYVTIDSTEAGILRAMEDQEKNYLSSTTSDSFLTNSVSTDNTEYLMPNPEDESSTYTSETTNNNNYDNLRHDFGSTTTKIEDGKSTDTILGTIINSENESSTYSSRDENNNSYDNLFEHFTSTTTKIEDEESTGTELTLDDESSTYRLENDNNDNNYDDFTSSTTRKIVDEKSTDTILGAITNSDNEFSTYASDGKNNNCNNLLHDDFASTTTKIEDDKATETILTSENESSTYNSYNENNNYYDDLLYNFPSTTTEIGDESSVDTLVGNDRTHYIEETHPGLDYSDIQVVTNSYFTSKGYDNFDENYFTGLDPSAYDDHLPENPPSYDPKVGATNIPAITKDGDNSQEVLPTKSYLDFAKGRVPIDSTMKNNLDIDETTVQDDVGLLEKEQTNCKNAESNIEDPGKEAALKSDKLDQNDSFLGDTDHVDTWDRSTISFETTTPIELTENGEVATIDDYTVGETILTTTEKNSLELRTPEDSTAIEGTTTTATKGISDENLDPIVGFPDESVFSEPTDPVTSVENFSQDFDTTSNPLTDDDSEIGESEKDNATSNNFEIDSTTPRLPFCDNTILVNSIRKVINNFTMDSSSPEDPYIGMGNANEEELSPEIREIPNLRTFLSLPVIENVIVKKVKHHLIKYAGVPENALAGTRPRDMIRNTLRNILGVLPKTQPELPPMTVIEHKFQNDQWTTNLVTLVPVEPSEETRDQNSLQRIHDHVKDLIYNPAIGLEAAKQNAVQNIIVQAVKHQMENTNDEEIGEDTIRDMVGSVLGDAYEPNQNEDEKNNFENSSTMEDTTKGLDYTNNYDETTTEIIFSTQENEKNDTNEFTDFHENFEQITIGIPVTNNLVDIEPTTASFTESSSSEDLIKSVQSSSTEISEKDNESSDDPNLGEERSRDYANRVQPEQVTITIPVTNNSDDIESTTVSEFSSTEISEKDNESSDDPNLGEERSRDYANRVQPEQVTITIPVTNNSDDIESTTVSEFSSTEISEKNHDSNCNPNLGEERSRDYANRVQPEQVTITIPVTNNSDDIESTTVSEFSSTEISEKDNESSDGPNLGEEQSDSFSNYTQDNFSTTESYTTNIEDDHLTESMNGIETTSMEDVRNINEETTVGVSYEDRQQFAGTTEKNKGETNESEVLRLPQNSFVGAGNTGIGESSSANQGQSSLGKEKCRLCKIESCTSTHEIVTKVHKRVKTTTKKYYGAKENVASEENPIVSSKHQEEDRSTVVSSEEKENRDVKRSNNGDDDVSTTCENLSDEKFRDSESDEDIVYKEKISRKKTNDDENDDFSDLQNSELYYVGDNVKLPLEIKKLKDGSYALSISKSICENVLKKKCPCCVPLEGNVRSVRRTPKINDNTDRVSNGRKSMTFPSKPWRQRPRRSAVPNKTSNWDNSVVKNELETMTMPVVTFAKKYNLRLNLDDLEIGNRISDQSKRIDEIDKDNIDIGSRKRLIERPNEITRDENKFEERNDIYRNDDDRVEKIERDMDNPIFQRMKFVNKMQKNPELYRHQRAIEESPNGKTEIIKNLLNWFRMLILD</sequence>
<feature type="compositionally biased region" description="Polar residues" evidence="1">
    <location>
        <begin position="1353"/>
        <end position="1367"/>
    </location>
</feature>
<feature type="compositionally biased region" description="Acidic residues" evidence="1">
    <location>
        <begin position="75"/>
        <end position="85"/>
    </location>
</feature>
<accession>A0AAD9R947</accession>
<feature type="compositionally biased region" description="Polar residues" evidence="1">
    <location>
        <begin position="1514"/>
        <end position="1524"/>
    </location>
</feature>
<feature type="compositionally biased region" description="Low complexity" evidence="1">
    <location>
        <begin position="1484"/>
        <end position="1494"/>
    </location>
</feature>
<feature type="region of interest" description="Disordered" evidence="1">
    <location>
        <begin position="963"/>
        <end position="1010"/>
    </location>
</feature>
<feature type="compositionally biased region" description="Acidic residues" evidence="1">
    <location>
        <begin position="298"/>
        <end position="308"/>
    </location>
</feature>
<gene>
    <name evidence="2" type="ORF">KPH14_001047</name>
</gene>
<feature type="compositionally biased region" description="Low complexity" evidence="1">
    <location>
        <begin position="1372"/>
        <end position="1382"/>
    </location>
</feature>
<keyword evidence="3" id="KW-1185">Reference proteome</keyword>
<feature type="compositionally biased region" description="Polar residues" evidence="1">
    <location>
        <begin position="1469"/>
        <end position="1479"/>
    </location>
</feature>
<feature type="region of interest" description="Disordered" evidence="1">
    <location>
        <begin position="71"/>
        <end position="104"/>
    </location>
</feature>
<feature type="compositionally biased region" description="Low complexity" evidence="1">
    <location>
        <begin position="1305"/>
        <end position="1314"/>
    </location>
</feature>
<evidence type="ECO:0000313" key="3">
    <source>
        <dbReference type="Proteomes" id="UP001258017"/>
    </source>
</evidence>
<reference evidence="2" key="1">
    <citation type="submission" date="2021-08" db="EMBL/GenBank/DDBJ databases">
        <authorList>
            <person name="Misof B."/>
            <person name="Oliver O."/>
            <person name="Podsiadlowski L."/>
            <person name="Donath A."/>
            <person name="Peters R."/>
            <person name="Mayer C."/>
            <person name="Rust J."/>
            <person name="Gunkel S."/>
            <person name="Lesny P."/>
            <person name="Martin S."/>
            <person name="Oeyen J.P."/>
            <person name="Petersen M."/>
            <person name="Panagiotis P."/>
            <person name="Wilbrandt J."/>
            <person name="Tanja T."/>
        </authorList>
    </citation>
    <scope>NUCLEOTIDE SEQUENCE</scope>
    <source>
        <strain evidence="2">GBR_01_08_01A</strain>
        <tissue evidence="2">Thorax + abdomen</tissue>
    </source>
</reference>
<feature type="compositionally biased region" description="Basic and acidic residues" evidence="1">
    <location>
        <begin position="1670"/>
        <end position="1695"/>
    </location>
</feature>
<name>A0AAD9R947_9HYME</name>
<feature type="region of interest" description="Disordered" evidence="1">
    <location>
        <begin position="1662"/>
        <end position="1718"/>
    </location>
</feature>
<reference evidence="2" key="2">
    <citation type="journal article" date="2023" name="Commun. Biol.">
        <title>Intrasexual cuticular hydrocarbon dimorphism in a wasp sheds light on hydrocarbon biosynthesis genes in Hymenoptera.</title>
        <authorList>
            <person name="Moris V.C."/>
            <person name="Podsiadlowski L."/>
            <person name="Martin S."/>
            <person name="Oeyen J.P."/>
            <person name="Donath A."/>
            <person name="Petersen M."/>
            <person name="Wilbrandt J."/>
            <person name="Misof B."/>
            <person name="Liedtke D."/>
            <person name="Thamm M."/>
            <person name="Scheiner R."/>
            <person name="Schmitt T."/>
            <person name="Niehuis O."/>
        </authorList>
    </citation>
    <scope>NUCLEOTIDE SEQUENCE</scope>
    <source>
        <strain evidence="2">GBR_01_08_01A</strain>
    </source>
</reference>
<feature type="compositionally biased region" description="Low complexity" evidence="1">
    <location>
        <begin position="502"/>
        <end position="515"/>
    </location>
</feature>
<feature type="region of interest" description="Disordered" evidence="1">
    <location>
        <begin position="1469"/>
        <end position="1524"/>
    </location>
</feature>
<proteinExistence type="predicted"/>
<feature type="compositionally biased region" description="Polar residues" evidence="1">
    <location>
        <begin position="1409"/>
        <end position="1423"/>
    </location>
</feature>
<comment type="caution">
    <text evidence="2">The sequence shown here is derived from an EMBL/GenBank/DDBJ whole genome shotgun (WGS) entry which is preliminary data.</text>
</comment>
<feature type="region of interest" description="Disordered" evidence="1">
    <location>
        <begin position="260"/>
        <end position="308"/>
    </location>
</feature>
<feature type="region of interest" description="Disordered" evidence="1">
    <location>
        <begin position="1223"/>
        <end position="1253"/>
    </location>
</feature>
<feature type="compositionally biased region" description="Polar residues" evidence="1">
    <location>
        <begin position="967"/>
        <end position="985"/>
    </location>
</feature>
<evidence type="ECO:0000256" key="1">
    <source>
        <dbReference type="SAM" id="MobiDB-lite"/>
    </source>
</evidence>
<feature type="compositionally biased region" description="Low complexity" evidence="1">
    <location>
        <begin position="1428"/>
        <end position="1438"/>
    </location>
</feature>
<feature type="compositionally biased region" description="Basic and acidic residues" evidence="1">
    <location>
        <begin position="1708"/>
        <end position="1718"/>
    </location>
</feature>
<feature type="compositionally biased region" description="Polar residues" evidence="1">
    <location>
        <begin position="1811"/>
        <end position="1821"/>
    </location>
</feature>
<feature type="region of interest" description="Disordered" evidence="1">
    <location>
        <begin position="1805"/>
        <end position="1841"/>
    </location>
</feature>
<organism evidence="2 3">
    <name type="scientific">Odynerus spinipes</name>
    <dbReference type="NCBI Taxonomy" id="1348599"/>
    <lineage>
        <taxon>Eukaryota</taxon>
        <taxon>Metazoa</taxon>
        <taxon>Ecdysozoa</taxon>
        <taxon>Arthropoda</taxon>
        <taxon>Hexapoda</taxon>
        <taxon>Insecta</taxon>
        <taxon>Pterygota</taxon>
        <taxon>Neoptera</taxon>
        <taxon>Endopterygota</taxon>
        <taxon>Hymenoptera</taxon>
        <taxon>Apocrita</taxon>
        <taxon>Aculeata</taxon>
        <taxon>Vespoidea</taxon>
        <taxon>Vespidae</taxon>
        <taxon>Eumeninae</taxon>
        <taxon>Odynerus</taxon>
    </lineage>
</organism>
<dbReference type="Proteomes" id="UP001258017">
    <property type="component" value="Unassembled WGS sequence"/>
</dbReference>
<feature type="region of interest" description="Disordered" evidence="1">
    <location>
        <begin position="1305"/>
        <end position="1456"/>
    </location>
</feature>